<dbReference type="GO" id="GO:0033617">
    <property type="term" value="P:mitochondrial respiratory chain complex IV assembly"/>
    <property type="evidence" value="ECO:0007669"/>
    <property type="project" value="TreeGrafter"/>
</dbReference>
<keyword evidence="4 7" id="KW-1133">Transmembrane helix</keyword>
<evidence type="ECO:0000256" key="6">
    <source>
        <dbReference type="SAM" id="MobiDB-lite"/>
    </source>
</evidence>
<keyword evidence="5 7" id="KW-0472">Membrane</keyword>
<feature type="compositionally biased region" description="Basic and acidic residues" evidence="6">
    <location>
        <begin position="320"/>
        <end position="350"/>
    </location>
</feature>
<evidence type="ECO:0000256" key="2">
    <source>
        <dbReference type="ARBA" id="ARBA00009877"/>
    </source>
</evidence>
<evidence type="ECO:0000256" key="7">
    <source>
        <dbReference type="SAM" id="Phobius"/>
    </source>
</evidence>
<dbReference type="GO" id="GO:0005743">
    <property type="term" value="C:mitochondrial inner membrane"/>
    <property type="evidence" value="ECO:0007669"/>
    <property type="project" value="TreeGrafter"/>
</dbReference>
<keyword evidence="3 7" id="KW-0812">Transmembrane</keyword>
<dbReference type="InterPro" id="IPR001708">
    <property type="entry name" value="YidC/ALB3/OXA1/COX18"/>
</dbReference>
<dbReference type="AlphaFoldDB" id="A0AAD9FWQ8"/>
<feature type="transmembrane region" description="Helical" evidence="7">
    <location>
        <begin position="435"/>
        <end position="456"/>
    </location>
</feature>
<dbReference type="Proteomes" id="UP001182556">
    <property type="component" value="Unassembled WGS sequence"/>
</dbReference>
<feature type="transmembrane region" description="Helical" evidence="7">
    <location>
        <begin position="144"/>
        <end position="166"/>
    </location>
</feature>
<feature type="region of interest" description="Disordered" evidence="6">
    <location>
        <begin position="318"/>
        <end position="409"/>
    </location>
</feature>
<evidence type="ECO:0000256" key="4">
    <source>
        <dbReference type="ARBA" id="ARBA00022989"/>
    </source>
</evidence>
<comment type="similarity">
    <text evidence="2">Belongs to the OXA1/ALB3/YidC family.</text>
</comment>
<evidence type="ECO:0000313" key="8">
    <source>
        <dbReference type="EMBL" id="KAK1927706.1"/>
    </source>
</evidence>
<evidence type="ECO:0000256" key="1">
    <source>
        <dbReference type="ARBA" id="ARBA00004141"/>
    </source>
</evidence>
<organism evidence="8 9">
    <name type="scientific">Papiliotrema laurentii</name>
    <name type="common">Cryptococcus laurentii</name>
    <dbReference type="NCBI Taxonomy" id="5418"/>
    <lineage>
        <taxon>Eukaryota</taxon>
        <taxon>Fungi</taxon>
        <taxon>Dikarya</taxon>
        <taxon>Basidiomycota</taxon>
        <taxon>Agaricomycotina</taxon>
        <taxon>Tremellomycetes</taxon>
        <taxon>Tremellales</taxon>
        <taxon>Rhynchogastremaceae</taxon>
        <taxon>Papiliotrema</taxon>
    </lineage>
</organism>
<comment type="subcellular location">
    <subcellularLocation>
        <location evidence="1">Membrane</location>
        <topology evidence="1">Multi-pass membrane protein</topology>
    </subcellularLocation>
</comment>
<evidence type="ECO:0000256" key="3">
    <source>
        <dbReference type="ARBA" id="ARBA00022692"/>
    </source>
</evidence>
<dbReference type="PANTHER" id="PTHR12428">
    <property type="entry name" value="OXA1"/>
    <property type="match status" value="1"/>
</dbReference>
<protein>
    <submittedName>
        <fullName evidence="8">Uncharacterized protein</fullName>
    </submittedName>
</protein>
<feature type="transmembrane region" description="Helical" evidence="7">
    <location>
        <begin position="233"/>
        <end position="255"/>
    </location>
</feature>
<evidence type="ECO:0000313" key="9">
    <source>
        <dbReference type="Proteomes" id="UP001182556"/>
    </source>
</evidence>
<dbReference type="EMBL" id="JAODAN010000001">
    <property type="protein sequence ID" value="KAK1927706.1"/>
    <property type="molecule type" value="Genomic_DNA"/>
</dbReference>
<name>A0AAD9FWQ8_PAPLA</name>
<dbReference type="GO" id="GO:0032977">
    <property type="term" value="F:membrane insertase activity"/>
    <property type="evidence" value="ECO:0007669"/>
    <property type="project" value="InterPro"/>
</dbReference>
<proteinExistence type="inferred from homology"/>
<dbReference type="PANTHER" id="PTHR12428:SF65">
    <property type="entry name" value="CYTOCHROME C OXIDASE ASSEMBLY PROTEIN COX18, MITOCHONDRIAL"/>
    <property type="match status" value="1"/>
</dbReference>
<sequence length="493" mass="54145">MPSRRLAQVAVGISRGMGHTGSAGWSSSTRCFRRHMHVAPTLSISNESNVGCSSRSPSRGKGVDGDFFTPYAQTTRVGAWSPRRWRGGSIALLAALPIETTAPLASGSGSGSGPEVEPTYTALTSYPPFTTIGEMILSSPLPSYGLTIVLSTILLRGLITLPVTIWQRRRQERLATIVGPLVQKKSNEIAKELLAEHVKEGRRRTAENERVFTKELERRVSVFRKALQREYKVRPLLTSLGPMLANIPLLIIFSLSIRSALEAPGSPLALSPFLWIHQLGQADIALGIAGGMLTFLNSEVTRIRGENSITEITVAEEEMEANRRAKAESWKESRRAKREQQAMEIKERAETLLAQRSKRHVAKPTSSSDTTGSKRTLTTSSVLLAQTPSPRPQPNTLTKLPASATPPPVQEIRIHSPEAVRVARLTKFFENLGKLSALFIICLSTQVPSGLVLYWVSSISFTLAQNVYFTYFAKKPKHAYQTARQAAIDAIKQ</sequence>
<feature type="transmembrane region" description="Helical" evidence="7">
    <location>
        <begin position="275"/>
        <end position="296"/>
    </location>
</feature>
<comment type="caution">
    <text evidence="8">The sequence shown here is derived from an EMBL/GenBank/DDBJ whole genome shotgun (WGS) entry which is preliminary data.</text>
</comment>
<feature type="region of interest" description="Disordered" evidence="6">
    <location>
        <begin position="46"/>
        <end position="65"/>
    </location>
</feature>
<feature type="compositionally biased region" description="Polar residues" evidence="6">
    <location>
        <begin position="46"/>
        <end position="57"/>
    </location>
</feature>
<feature type="compositionally biased region" description="Polar residues" evidence="6">
    <location>
        <begin position="364"/>
        <end position="398"/>
    </location>
</feature>
<keyword evidence="9" id="KW-1185">Reference proteome</keyword>
<evidence type="ECO:0000256" key="5">
    <source>
        <dbReference type="ARBA" id="ARBA00023136"/>
    </source>
</evidence>
<accession>A0AAD9FWQ8</accession>
<dbReference type="GO" id="GO:0032979">
    <property type="term" value="P:protein insertion into mitochondrial inner membrane from matrix"/>
    <property type="evidence" value="ECO:0007669"/>
    <property type="project" value="TreeGrafter"/>
</dbReference>
<gene>
    <name evidence="8" type="ORF">DB88DRAFT_478941</name>
</gene>
<reference evidence="8" key="1">
    <citation type="submission" date="2023-02" db="EMBL/GenBank/DDBJ databases">
        <title>Identification and recombinant expression of a fungal hydrolase from Papiliotrema laurentii that hydrolyzes apple cutin and clears colloidal polyester polyurethane.</title>
        <authorList>
            <consortium name="DOE Joint Genome Institute"/>
            <person name="Roman V.A."/>
            <person name="Bojanowski C."/>
            <person name="Crable B.R."/>
            <person name="Wagner D.N."/>
            <person name="Hung C.S."/>
            <person name="Nadeau L.J."/>
            <person name="Schratz L."/>
            <person name="Haridas S."/>
            <person name="Pangilinan J."/>
            <person name="Lipzen A."/>
            <person name="Na H."/>
            <person name="Yan M."/>
            <person name="Ng V."/>
            <person name="Grigoriev I.V."/>
            <person name="Spatafora J.W."/>
            <person name="Barlow D."/>
            <person name="Biffinger J."/>
            <person name="Kelley-Loughnane N."/>
            <person name="Varaljay V.A."/>
            <person name="Crookes-Goodson W.J."/>
        </authorList>
    </citation>
    <scope>NUCLEOTIDE SEQUENCE</scope>
    <source>
        <strain evidence="8">5307AH</strain>
    </source>
</reference>